<protein>
    <submittedName>
        <fullName evidence="2">Uncharacterized protein</fullName>
    </submittedName>
</protein>
<feature type="compositionally biased region" description="Acidic residues" evidence="1">
    <location>
        <begin position="212"/>
        <end position="222"/>
    </location>
</feature>
<feature type="region of interest" description="Disordered" evidence="1">
    <location>
        <begin position="202"/>
        <end position="289"/>
    </location>
</feature>
<sequence>MWSLPTIAPRADASLWPSLRNPHQTFDTEQLASPSHPHRRQHNASHGAAARSVFTQLALEENKQAQRLGNIRNFGASWIRPPGIHKTYQAMIDEEKELREQEAIAAREQHLLDLAAAQQDAANADAREANGEEMENEERDLDEEIPEAEGSESEVSASESGSENDGTEEEESRAEVTFNEDSFIEGSMIEGRVGQMLAMEEASMEGSLLEERDLDDDVPEAGEYEHTDSSLMDSSDEDDGSFVQPGSRRTSGMSRRTSGTARSTRSRRSTGVRSVRRSSGIAQAHTHTHTVAPANALGQLQARGQIQNSRMSLELEGSSSFLEGSSFLRSSPAAARGNLRARLFGARSQR</sequence>
<evidence type="ECO:0000256" key="1">
    <source>
        <dbReference type="SAM" id="MobiDB-lite"/>
    </source>
</evidence>
<keyword evidence="3" id="KW-1185">Reference proteome</keyword>
<dbReference type="GO" id="GO:0005680">
    <property type="term" value="C:anaphase-promoting complex"/>
    <property type="evidence" value="ECO:0007669"/>
    <property type="project" value="InterPro"/>
</dbReference>
<organism evidence="2 3">
    <name type="scientific">Bimuria novae-zelandiae CBS 107.79</name>
    <dbReference type="NCBI Taxonomy" id="1447943"/>
    <lineage>
        <taxon>Eukaryota</taxon>
        <taxon>Fungi</taxon>
        <taxon>Dikarya</taxon>
        <taxon>Ascomycota</taxon>
        <taxon>Pezizomycotina</taxon>
        <taxon>Dothideomycetes</taxon>
        <taxon>Pleosporomycetidae</taxon>
        <taxon>Pleosporales</taxon>
        <taxon>Massarineae</taxon>
        <taxon>Didymosphaeriaceae</taxon>
        <taxon>Bimuria</taxon>
    </lineage>
</organism>
<dbReference type="Pfam" id="PF05841">
    <property type="entry name" value="Apc15p"/>
    <property type="match status" value="1"/>
</dbReference>
<reference evidence="2" key="1">
    <citation type="journal article" date="2020" name="Stud. Mycol.">
        <title>101 Dothideomycetes genomes: a test case for predicting lifestyles and emergence of pathogens.</title>
        <authorList>
            <person name="Haridas S."/>
            <person name="Albert R."/>
            <person name="Binder M."/>
            <person name="Bloem J."/>
            <person name="Labutti K."/>
            <person name="Salamov A."/>
            <person name="Andreopoulos B."/>
            <person name="Baker S."/>
            <person name="Barry K."/>
            <person name="Bills G."/>
            <person name="Bluhm B."/>
            <person name="Cannon C."/>
            <person name="Castanera R."/>
            <person name="Culley D."/>
            <person name="Daum C."/>
            <person name="Ezra D."/>
            <person name="Gonzalez J."/>
            <person name="Henrissat B."/>
            <person name="Kuo A."/>
            <person name="Liang C."/>
            <person name="Lipzen A."/>
            <person name="Lutzoni F."/>
            <person name="Magnuson J."/>
            <person name="Mondo S."/>
            <person name="Nolan M."/>
            <person name="Ohm R."/>
            <person name="Pangilinan J."/>
            <person name="Park H.-J."/>
            <person name="Ramirez L."/>
            <person name="Alfaro M."/>
            <person name="Sun H."/>
            <person name="Tritt A."/>
            <person name="Yoshinaga Y."/>
            <person name="Zwiers L.-H."/>
            <person name="Turgeon B."/>
            <person name="Goodwin S."/>
            <person name="Spatafora J."/>
            <person name="Crous P."/>
            <person name="Grigoriev I."/>
        </authorList>
    </citation>
    <scope>NUCLEOTIDE SEQUENCE</scope>
    <source>
        <strain evidence="2">CBS 107.79</strain>
    </source>
</reference>
<accession>A0A6A5UQ16</accession>
<dbReference type="InterPro" id="IPR008402">
    <property type="entry name" value="APC_su15/mnd2"/>
</dbReference>
<feature type="region of interest" description="Disordered" evidence="1">
    <location>
        <begin position="119"/>
        <end position="186"/>
    </location>
</feature>
<dbReference type="AlphaFoldDB" id="A0A6A5UQ16"/>
<feature type="compositionally biased region" description="Low complexity" evidence="1">
    <location>
        <begin position="153"/>
        <end position="163"/>
    </location>
</feature>
<evidence type="ECO:0000313" key="3">
    <source>
        <dbReference type="Proteomes" id="UP000800036"/>
    </source>
</evidence>
<gene>
    <name evidence="2" type="ORF">BU23DRAFT_603932</name>
</gene>
<dbReference type="Proteomes" id="UP000800036">
    <property type="component" value="Unassembled WGS sequence"/>
</dbReference>
<name>A0A6A5UQ16_9PLEO</name>
<feature type="compositionally biased region" description="Low complexity" evidence="1">
    <location>
        <begin position="246"/>
        <end position="263"/>
    </location>
</feature>
<dbReference type="EMBL" id="ML976754">
    <property type="protein sequence ID" value="KAF1965872.1"/>
    <property type="molecule type" value="Genomic_DNA"/>
</dbReference>
<proteinExistence type="predicted"/>
<feature type="compositionally biased region" description="Basic residues" evidence="1">
    <location>
        <begin position="264"/>
        <end position="276"/>
    </location>
</feature>
<dbReference type="GO" id="GO:0031145">
    <property type="term" value="P:anaphase-promoting complex-dependent catabolic process"/>
    <property type="evidence" value="ECO:0007669"/>
    <property type="project" value="InterPro"/>
</dbReference>
<feature type="compositionally biased region" description="Acidic residues" evidence="1">
    <location>
        <begin position="131"/>
        <end position="152"/>
    </location>
</feature>
<dbReference type="OrthoDB" id="5320532at2759"/>
<feature type="region of interest" description="Disordered" evidence="1">
    <location>
        <begin position="28"/>
        <end position="48"/>
    </location>
</feature>
<evidence type="ECO:0000313" key="2">
    <source>
        <dbReference type="EMBL" id="KAF1965872.1"/>
    </source>
</evidence>